<keyword evidence="5 8" id="KW-1133">Transmembrane helix</keyword>
<dbReference type="EC" id="2.4.1.-" evidence="9"/>
<feature type="transmembrane region" description="Helical" evidence="8">
    <location>
        <begin position="395"/>
        <end position="413"/>
    </location>
</feature>
<dbReference type="AlphaFoldDB" id="A0A0G3GTR6"/>
<dbReference type="RefSeq" id="WP_047240055.1">
    <property type="nucleotide sequence ID" value="NZ_CP011541.1"/>
</dbReference>
<evidence type="ECO:0000256" key="3">
    <source>
        <dbReference type="ARBA" id="ARBA00022679"/>
    </source>
</evidence>
<dbReference type="GO" id="GO:0005886">
    <property type="term" value="C:plasma membrane"/>
    <property type="evidence" value="ECO:0007669"/>
    <property type="project" value="UniProtKB-SubCell"/>
</dbReference>
<evidence type="ECO:0000313" key="9">
    <source>
        <dbReference type="EMBL" id="AKK02948.1"/>
    </source>
</evidence>
<proteinExistence type="inferred from homology"/>
<keyword evidence="6 8" id="KW-0472">Membrane</keyword>
<feature type="transmembrane region" description="Helical" evidence="8">
    <location>
        <begin position="356"/>
        <end position="375"/>
    </location>
</feature>
<dbReference type="GO" id="GO:0016758">
    <property type="term" value="F:hexosyltransferase activity"/>
    <property type="evidence" value="ECO:0007669"/>
    <property type="project" value="InterPro"/>
</dbReference>
<evidence type="ECO:0000313" key="10">
    <source>
        <dbReference type="Proteomes" id="UP000035368"/>
    </source>
</evidence>
<feature type="transmembrane region" description="Helical" evidence="8">
    <location>
        <begin position="281"/>
        <end position="302"/>
    </location>
</feature>
<dbReference type="Pfam" id="PF09594">
    <property type="entry name" value="GT87"/>
    <property type="match status" value="1"/>
</dbReference>
<evidence type="ECO:0000256" key="1">
    <source>
        <dbReference type="ARBA" id="ARBA00004651"/>
    </source>
</evidence>
<evidence type="ECO:0000256" key="4">
    <source>
        <dbReference type="ARBA" id="ARBA00022692"/>
    </source>
</evidence>
<dbReference type="PATRIC" id="fig|1050174.4.peg.1095"/>
<keyword evidence="9" id="KW-0328">Glycosyltransferase</keyword>
<protein>
    <submittedName>
        <fullName evidence="9">Putative DUF2029 family protein</fullName>
        <ecNumber evidence="9">2.4.1.-</ecNumber>
    </submittedName>
</protein>
<accession>A0A0G3GTR6</accession>
<keyword evidence="4 8" id="KW-0812">Transmembrane</keyword>
<name>A0A0G3GTR6_9CORY</name>
<dbReference type="OrthoDB" id="9774600at2"/>
<evidence type="ECO:0000256" key="7">
    <source>
        <dbReference type="ARBA" id="ARBA00024033"/>
    </source>
</evidence>
<feature type="transmembrane region" description="Helical" evidence="8">
    <location>
        <begin position="309"/>
        <end position="327"/>
    </location>
</feature>
<evidence type="ECO:0000256" key="8">
    <source>
        <dbReference type="SAM" id="Phobius"/>
    </source>
</evidence>
<feature type="transmembrane region" description="Helical" evidence="8">
    <location>
        <begin position="100"/>
        <end position="120"/>
    </location>
</feature>
<reference evidence="9 10" key="1">
    <citation type="submission" date="2015-05" db="EMBL/GenBank/DDBJ databases">
        <title>Complete genome sequence of Corynebacterium epidermidicanis DSM 45586, isolated from the skin of a dog suffering from pruritus.</title>
        <authorList>
            <person name="Ruckert C."/>
            <person name="Albersmeier A."/>
            <person name="Winkler A."/>
            <person name="Tauch A."/>
        </authorList>
    </citation>
    <scope>NUCLEOTIDE SEQUENCE [LARGE SCALE GENOMIC DNA]</scope>
    <source>
        <strain evidence="9 10">DSM 45586</strain>
    </source>
</reference>
<evidence type="ECO:0000256" key="6">
    <source>
        <dbReference type="ARBA" id="ARBA00023136"/>
    </source>
</evidence>
<feature type="transmembrane region" description="Helical" evidence="8">
    <location>
        <begin position="183"/>
        <end position="203"/>
    </location>
</feature>
<feature type="transmembrane region" description="Helical" evidence="8">
    <location>
        <begin position="209"/>
        <end position="229"/>
    </location>
</feature>
<organism evidence="9 10">
    <name type="scientific">Corynebacterium epidermidicanis</name>
    <dbReference type="NCBI Taxonomy" id="1050174"/>
    <lineage>
        <taxon>Bacteria</taxon>
        <taxon>Bacillati</taxon>
        <taxon>Actinomycetota</taxon>
        <taxon>Actinomycetes</taxon>
        <taxon>Mycobacteriales</taxon>
        <taxon>Corynebacteriaceae</taxon>
        <taxon>Corynebacterium</taxon>
    </lineage>
</organism>
<comment type="subcellular location">
    <subcellularLocation>
        <location evidence="1">Cell membrane</location>
        <topology evidence="1">Multi-pass membrane protein</topology>
    </subcellularLocation>
</comment>
<evidence type="ECO:0000256" key="5">
    <source>
        <dbReference type="ARBA" id="ARBA00022989"/>
    </source>
</evidence>
<keyword evidence="2" id="KW-1003">Cell membrane</keyword>
<feature type="transmembrane region" description="Helical" evidence="8">
    <location>
        <begin position="20"/>
        <end position="37"/>
    </location>
</feature>
<dbReference type="KEGG" id="cei:CEPID_05395"/>
<evidence type="ECO:0000256" key="2">
    <source>
        <dbReference type="ARBA" id="ARBA00022475"/>
    </source>
</evidence>
<dbReference type="EMBL" id="CP011541">
    <property type="protein sequence ID" value="AKK02948.1"/>
    <property type="molecule type" value="Genomic_DNA"/>
</dbReference>
<dbReference type="Proteomes" id="UP000035368">
    <property type="component" value="Chromosome"/>
</dbReference>
<dbReference type="STRING" id="1050174.CEPID_05395"/>
<sequence>MPTSFHTSEYTQVKLHLPTSVLWIITVTGLLSGWWQLRSLVHEWDLHIDMEVYRAGANAFLDNESLYSRPFPVAGIQLPFIYPPFGAFLLTPFHYLSEDLAATSMIVLSGLLTLMCILFVARALVPLGRHLEAFAIAALVWPFALLSEPQTLNASFGQINVVVMALCVLDLVPRRRFLPQGTFIGLAAAIKLTPLVMCLFFLLNRKYRAIFVAAASMLLATGLTACFRLQDTIRYYTDVVFKMNSTKDAGVSTAYISNQSIKGMVTRWLSSPSDAVTHQGLIDAIWFVLSLVTIAGCAVLMAMMLRRQMVVDAALVNALLMLLISPISWSHHWVWLPLVALVLIFRWLSTDGYPVLIGLSASLVSLFCLQIKPLWFYGDLGDESFTMTFFQKLVLSGYTWMAFAVLIAMYFALRKTPVHGEVAPGH</sequence>
<gene>
    <name evidence="9" type="ORF">CEPID_05395</name>
</gene>
<dbReference type="InterPro" id="IPR018584">
    <property type="entry name" value="GT87"/>
</dbReference>
<comment type="similarity">
    <text evidence="7">Belongs to the glycosyltransferase 87 family.</text>
</comment>
<keyword evidence="3 9" id="KW-0808">Transferase</keyword>
<keyword evidence="10" id="KW-1185">Reference proteome</keyword>